<feature type="transmembrane region" description="Helical" evidence="2">
    <location>
        <begin position="964"/>
        <end position="984"/>
    </location>
</feature>
<feature type="region of interest" description="Disordered" evidence="1">
    <location>
        <begin position="1683"/>
        <end position="1787"/>
    </location>
</feature>
<feature type="region of interest" description="Disordered" evidence="1">
    <location>
        <begin position="541"/>
        <end position="737"/>
    </location>
</feature>
<feature type="region of interest" description="Disordered" evidence="1">
    <location>
        <begin position="158"/>
        <end position="177"/>
    </location>
</feature>
<feature type="compositionally biased region" description="Basic and acidic residues" evidence="1">
    <location>
        <begin position="1460"/>
        <end position="1472"/>
    </location>
</feature>
<evidence type="ECO:0000256" key="1">
    <source>
        <dbReference type="SAM" id="MobiDB-lite"/>
    </source>
</evidence>
<feature type="region of interest" description="Disordered" evidence="1">
    <location>
        <begin position="819"/>
        <end position="867"/>
    </location>
</feature>
<feature type="compositionally biased region" description="Polar residues" evidence="1">
    <location>
        <begin position="2384"/>
        <end position="2394"/>
    </location>
</feature>
<feature type="transmembrane region" description="Helical" evidence="2">
    <location>
        <begin position="990"/>
        <end position="1013"/>
    </location>
</feature>
<evidence type="ECO:0000313" key="4">
    <source>
        <dbReference type="Proteomes" id="UP000051952"/>
    </source>
</evidence>
<dbReference type="Proteomes" id="UP000051952">
    <property type="component" value="Unassembled WGS sequence"/>
</dbReference>
<feature type="region of interest" description="Disordered" evidence="1">
    <location>
        <begin position="200"/>
        <end position="272"/>
    </location>
</feature>
<feature type="region of interest" description="Disordered" evidence="1">
    <location>
        <begin position="1068"/>
        <end position="1092"/>
    </location>
</feature>
<feature type="compositionally biased region" description="Basic and acidic residues" evidence="1">
    <location>
        <begin position="552"/>
        <end position="561"/>
    </location>
</feature>
<feature type="compositionally biased region" description="Low complexity" evidence="1">
    <location>
        <begin position="694"/>
        <end position="704"/>
    </location>
</feature>
<keyword evidence="2" id="KW-0472">Membrane</keyword>
<gene>
    <name evidence="3" type="ORF">BSAL_43620</name>
</gene>
<feature type="compositionally biased region" description="Low complexity" evidence="1">
    <location>
        <begin position="1708"/>
        <end position="1733"/>
    </location>
</feature>
<feature type="region of interest" description="Disordered" evidence="1">
    <location>
        <begin position="2329"/>
        <end position="2410"/>
    </location>
</feature>
<feature type="compositionally biased region" description="Polar residues" evidence="1">
    <location>
        <begin position="262"/>
        <end position="272"/>
    </location>
</feature>
<keyword evidence="2" id="KW-1133">Transmembrane helix</keyword>
<feature type="transmembrane region" description="Helical" evidence="2">
    <location>
        <begin position="2049"/>
        <end position="2068"/>
    </location>
</feature>
<feature type="compositionally biased region" description="Low complexity" evidence="1">
    <location>
        <begin position="1289"/>
        <end position="1300"/>
    </location>
</feature>
<organism evidence="3 4">
    <name type="scientific">Bodo saltans</name>
    <name type="common">Flagellated protozoan</name>
    <dbReference type="NCBI Taxonomy" id="75058"/>
    <lineage>
        <taxon>Eukaryota</taxon>
        <taxon>Discoba</taxon>
        <taxon>Euglenozoa</taxon>
        <taxon>Kinetoplastea</taxon>
        <taxon>Metakinetoplastina</taxon>
        <taxon>Eubodonida</taxon>
        <taxon>Bodonidae</taxon>
        <taxon>Bodo</taxon>
    </lineage>
</organism>
<feature type="region of interest" description="Disordered" evidence="1">
    <location>
        <begin position="1279"/>
        <end position="1314"/>
    </location>
</feature>
<feature type="region of interest" description="Disordered" evidence="1">
    <location>
        <begin position="1826"/>
        <end position="1855"/>
    </location>
</feature>
<feature type="transmembrane region" description="Helical" evidence="2">
    <location>
        <begin position="1911"/>
        <end position="1932"/>
    </location>
</feature>
<evidence type="ECO:0000313" key="3">
    <source>
        <dbReference type="EMBL" id="CUG93585.1"/>
    </source>
</evidence>
<feature type="region of interest" description="Disordered" evidence="1">
    <location>
        <begin position="1"/>
        <end position="77"/>
    </location>
</feature>
<reference evidence="4" key="1">
    <citation type="submission" date="2015-09" db="EMBL/GenBank/DDBJ databases">
        <authorList>
            <consortium name="Pathogen Informatics"/>
        </authorList>
    </citation>
    <scope>NUCLEOTIDE SEQUENCE [LARGE SCALE GENOMIC DNA]</scope>
    <source>
        <strain evidence="4">Lake Konstanz</strain>
    </source>
</reference>
<feature type="transmembrane region" description="Helical" evidence="2">
    <location>
        <begin position="900"/>
        <end position="919"/>
    </location>
</feature>
<name>A0A0S4JPZ0_BODSA</name>
<feature type="region of interest" description="Disordered" evidence="1">
    <location>
        <begin position="308"/>
        <end position="421"/>
    </location>
</feature>
<dbReference type="VEuPathDB" id="TriTrypDB:BSAL_43620"/>
<feature type="compositionally biased region" description="Basic and acidic residues" evidence="1">
    <location>
        <begin position="366"/>
        <end position="387"/>
    </location>
</feature>
<feature type="compositionally biased region" description="Low complexity" evidence="1">
    <location>
        <begin position="243"/>
        <end position="261"/>
    </location>
</feature>
<feature type="compositionally biased region" description="Low complexity" evidence="1">
    <location>
        <begin position="1074"/>
        <end position="1085"/>
    </location>
</feature>
<keyword evidence="2 3" id="KW-0812">Transmembrane</keyword>
<feature type="transmembrane region" description="Helical" evidence="2">
    <location>
        <begin position="470"/>
        <end position="490"/>
    </location>
</feature>
<feature type="region of interest" description="Disordered" evidence="1">
    <location>
        <begin position="1551"/>
        <end position="1573"/>
    </location>
</feature>
<evidence type="ECO:0000256" key="2">
    <source>
        <dbReference type="SAM" id="Phobius"/>
    </source>
</evidence>
<accession>A0A0S4JPZ0</accession>
<feature type="compositionally biased region" description="Polar residues" evidence="1">
    <location>
        <begin position="662"/>
        <end position="679"/>
    </location>
</feature>
<feature type="compositionally biased region" description="Low complexity" evidence="1">
    <location>
        <begin position="161"/>
        <end position="173"/>
    </location>
</feature>
<keyword evidence="4" id="KW-1185">Reference proteome</keyword>
<feature type="transmembrane region" description="Helical" evidence="2">
    <location>
        <begin position="1972"/>
        <end position="1990"/>
    </location>
</feature>
<protein>
    <submittedName>
        <fullName evidence="3">Transmembrane protein, putative</fullName>
    </submittedName>
</protein>
<feature type="compositionally biased region" description="Low complexity" evidence="1">
    <location>
        <begin position="2395"/>
        <end position="2407"/>
    </location>
</feature>
<sequence length="2572" mass="278552">MFFWDDADAPRPPPPPQEQRGGVEMIPMHTASASNPPEDHKGRQAPTTTTKRKAATNATTKSAKPSPSSSHPDDQQCFGGIEFPPLLYDDEHGNLVPETPAAVIGFDLTSPITANGGTTIPFPPHAQLSSLAPAGTTAITDNTTTTAMSATIEEREHVALQTQQQPQPQQQQQGNAASHLEALVFQSSQRNEATQQFIASSARTDGLQTDPKGKTTTTTVQEEDGRDAKKPHGTAQPNVHTNTSPAPLPSQASAAPTTTSARQQVITTPGTSISLRPATVMFDTENIGGTENGAGEFTATVIGPIFGPRRHHPRHPLFDDSVAGGGGGGDGDHARRNSRGRGSIGGGAGSFNRGESTGGNASGGARHQDADRGIRLLDSVRGRRDQDNNAEDDAGDPAANGDGPETREGASPLALTTAGSSNGNLRRRRHINLLHIFDQNDTWYGAWTMTFVDPSMELEYLRFFYQPKRVVLLCYSIIAVVVSIVTQLLYVSIPISPVSRTMTASVTVIWTVAGVISYRLRVDASEYQRLAEEEEVGMRPVDEILEGQSLSDSDKDGEQARRGGVTGGNSSRRRENSPSNEVIDLVEGDNDWNHAPTDLQQRQQQQRVSSGHDNNHHQHHQRNSSIASGETTTTTTAADQYSSMSFSRQQHHHHQSGRPSSTSLRSTGKNAPIPSSNPLQDGDTLAATRRGNHQQQPQQQQQPPHRVTMGKLVLSAPDEGDDKTERSHDAPARGSTPTVDAELCLEDMQSTMRMRVQERAEIAFLSISKRLGASYAEFTEAQHQQQQLKIKDAQKSQQGQHPAMVGLPRIAGMKIRPEDHWSPIGGNTDAHQQHLQRQRERERQAQRQKGLFYESDSDDAAGDQHNARTLSRKAIEEEFQSLWNSKSRVRLRLNAARTELVMLLIIFGNFLLGSSIYVGKGTCVGQKWTPEQQQRACSRAIQSDGIMMLAILSGAFFNPTRLRLFLPLYVILLGIYFGIKWIPGLVDVNLVYYNSAVVVFTAEALVCVGLVWFHERNARAECKLNIRRYVKNRESAQVRRQAARTVGAQVPVEVLRMAMVMDKRMHQRGADSFPGSPSNSSLSSNGRGGGGEPQLWGWSERLTYGCVSLDGFAAWTLLRGPSQIVELTQAVLNLFDRVRMRCISSELHAPIPKAHRFGDCYSVFLIPPSGAIQDVREAVEVAAGFALLCITEGTDLIKRRFQNEVTWGNAASTLRVRASLAVGPSGGSLLSETRNVVVVGAVVEETREMLTACGGVTQWREIVPYTAAPRRDATVMAATGVSGSGGGTTTTTSTSSASKGRTLRVGGGEHGTAARHTADDSEFYFPRVHNNDGLAAVASPSSSRSPPQLIPTFVEREDAMPPPHSHMYLPSVSTDVGPSAADGVHLRQLGVDGGVLVGAPQFAPPPPLLSMISTTSTLHRQQHQQQQQQHNAAMLSSALMRSTETTNPAAAPKYQLFPDCSHRPRVDNRRENGGTGAAQGVPPHSASRDSKRMIMATDNITGAMSVYQFVVPLSGQLSLNYRAADALNLLQVHQRHIEAIQAAAMEDPASVVTSLSSEERQQSSGGGVNDSGSSRGWLVAAEAACDATCTYVAGFDRRTMASFVQPRTVHMKETLRRHHHQAATPAVAEPESRSAAIARSLTSNGNVFYIPVTVHAPASLRRDNKPPSSFPTLALLHANKQNNNNNHAIVGGAPSQQRNPPHDGTPKAPSLLDSAAAGSAAHSPPAAPSLLLPNGVTRRPSVDEEDAASNPFVLPADRSERLGRRQVTETAGRRPGGGGGMNQRDAILSPTNSEFHVADRSGQSEHALSGFYDDPSPGSVNLLPILGQHHPSTPPLPPLEAKENKKKTKRDQPKNATATAVLVQTQAESAVHQTATERVELTIDFGFRTRFLSDKTEEEYKAYRPASRMWAMVWSVTSSLISIGALGAVCGIEDADSVVAGEPFFWVIIALVCTLIAYLIIFLDFRAKRDLWFLHILTSLAIQGFYIAAIGVADSFTVIGDSQMVWLFVMTNWSLHRPALTTWYLAWVRDAIVGGLAIARTVATFDIPGSVYVLSIFFGVAHIVYSYLMQWMMEHSRRESFALERHVGILKEEQERDFQNLLKTLTDMVPRGVAGNLVRRAKQRLEFGAAPKLHPAWSTSFCTATEETPFLLIQLRDDGTGNCVAGKGANDPYYATFGSTSNGVIAADVGSESVEVGAGAESSRAAEALLHRTGSAVNQHQTNSAITAQLHEAVQMEGHEARAEQRALATLQLVQFVLEYAAGASCPFKLQLQVVKADHDTIMFTAVRWSDDRDDYDEIRSHDVLAFSVDVAKAVERHLDKRYRRIVRSKKSLQDSTGRTTTGGRRGGGGGKDSATRSADGRNSSNGSARKRDLSPTMRIGGASVNSSSYIRQTNHNNNNNGDPDGNQEPACATHELALFAPAFRVVAATGPLMGSVVGVTSLSFEYYGAWVGRAMGLLGEMEWGSIVATERVYNFHRLFVESAARGRVAAIGRYKTLDVSDVTREERAAAAAAASAANNPKSRKAAPLPIIRAPLRSPIPELLPSTSVRCVSAGIPVRVVFIKKDAKEFDA</sequence>
<feature type="compositionally biased region" description="Basic and acidic residues" evidence="1">
    <location>
        <begin position="1757"/>
        <end position="1767"/>
    </location>
</feature>
<proteinExistence type="predicted"/>
<dbReference type="EMBL" id="CYKH01002165">
    <property type="protein sequence ID" value="CUG93585.1"/>
    <property type="molecule type" value="Genomic_DNA"/>
</dbReference>
<feature type="compositionally biased region" description="Low complexity" evidence="1">
    <location>
        <begin position="55"/>
        <end position="70"/>
    </location>
</feature>
<feature type="region of interest" description="Disordered" evidence="1">
    <location>
        <begin position="1448"/>
        <end position="1490"/>
    </location>
</feature>
<feature type="compositionally biased region" description="Low complexity" evidence="1">
    <location>
        <begin position="631"/>
        <end position="648"/>
    </location>
</feature>
<feature type="transmembrane region" description="Helical" evidence="2">
    <location>
        <begin position="1944"/>
        <end position="1965"/>
    </location>
</feature>